<dbReference type="AlphaFoldDB" id="A0A562TQT6"/>
<gene>
    <name evidence="1" type="ORF">JN11_04234</name>
</gene>
<dbReference type="Proteomes" id="UP000317010">
    <property type="component" value="Unassembled WGS sequence"/>
</dbReference>
<dbReference type="RefSeq" id="WP_144915749.1">
    <property type="nucleotide sequence ID" value="NZ_VLLI01000014.1"/>
</dbReference>
<evidence type="ECO:0000313" key="1">
    <source>
        <dbReference type="EMBL" id="TWI95959.1"/>
    </source>
</evidence>
<comment type="caution">
    <text evidence="1">The sequence shown here is derived from an EMBL/GenBank/DDBJ whole genome shotgun (WGS) entry which is preliminary data.</text>
</comment>
<protein>
    <submittedName>
        <fullName evidence="1">Uncharacterized protein</fullName>
    </submittedName>
</protein>
<name>A0A562TQT6_9SPHI</name>
<accession>A0A562TQT6</accession>
<evidence type="ECO:0000313" key="2">
    <source>
        <dbReference type="Proteomes" id="UP000317010"/>
    </source>
</evidence>
<organism evidence="1 2">
    <name type="scientific">Mucilaginibacter frigoritolerans</name>
    <dbReference type="NCBI Taxonomy" id="652788"/>
    <lineage>
        <taxon>Bacteria</taxon>
        <taxon>Pseudomonadati</taxon>
        <taxon>Bacteroidota</taxon>
        <taxon>Sphingobacteriia</taxon>
        <taxon>Sphingobacteriales</taxon>
        <taxon>Sphingobacteriaceae</taxon>
        <taxon>Mucilaginibacter</taxon>
    </lineage>
</organism>
<sequence length="102" mass="11698">MGNKVPVKFMNNSNRYIPIAIFQIVKNTKNEDERRIVFSGAIPSFGFGRCEIDDSIRPLACLSDKRYEVGALFEESRGDRAIELVFQSPTGGEVRYDIDYWE</sequence>
<proteinExistence type="predicted"/>
<keyword evidence="2" id="KW-1185">Reference proteome</keyword>
<dbReference type="EMBL" id="VLLI01000014">
    <property type="protein sequence ID" value="TWI95959.1"/>
    <property type="molecule type" value="Genomic_DNA"/>
</dbReference>
<reference evidence="1 2" key="1">
    <citation type="submission" date="2019-07" db="EMBL/GenBank/DDBJ databases">
        <title>Genomic Encyclopedia of Archaeal and Bacterial Type Strains, Phase II (KMG-II): from individual species to whole genera.</title>
        <authorList>
            <person name="Goeker M."/>
        </authorList>
    </citation>
    <scope>NUCLEOTIDE SEQUENCE [LARGE SCALE GENOMIC DNA]</scope>
    <source>
        <strain evidence="1 2">ATCC BAA-1854</strain>
    </source>
</reference>